<dbReference type="AlphaFoldDB" id="I3T7C0"/>
<proteinExistence type="evidence at transcript level"/>
<sequence>MSGEEACRKSTRRSQYACCYLRGRAPSRTNRRNWRRIHISASLSDRGDRKIYGIYCGEK</sequence>
<dbReference type="EMBL" id="BT148618">
    <property type="protein sequence ID" value="AFK48412.1"/>
    <property type="molecule type" value="mRNA"/>
</dbReference>
<accession>I3T7C0</accession>
<organism evidence="1">
    <name type="scientific">Medicago truncatula</name>
    <name type="common">Barrel medic</name>
    <name type="synonym">Medicago tribuloides</name>
    <dbReference type="NCBI Taxonomy" id="3880"/>
    <lineage>
        <taxon>Eukaryota</taxon>
        <taxon>Viridiplantae</taxon>
        <taxon>Streptophyta</taxon>
        <taxon>Embryophyta</taxon>
        <taxon>Tracheophyta</taxon>
        <taxon>Spermatophyta</taxon>
        <taxon>Magnoliopsida</taxon>
        <taxon>eudicotyledons</taxon>
        <taxon>Gunneridae</taxon>
        <taxon>Pentapetalae</taxon>
        <taxon>rosids</taxon>
        <taxon>fabids</taxon>
        <taxon>Fabales</taxon>
        <taxon>Fabaceae</taxon>
        <taxon>Papilionoideae</taxon>
        <taxon>50 kb inversion clade</taxon>
        <taxon>NPAAA clade</taxon>
        <taxon>Hologalegina</taxon>
        <taxon>IRL clade</taxon>
        <taxon>Trifolieae</taxon>
        <taxon>Medicago</taxon>
    </lineage>
</organism>
<reference evidence="1" key="1">
    <citation type="submission" date="2012-05" db="EMBL/GenBank/DDBJ databases">
        <authorList>
            <person name="Krishnakumar V."/>
            <person name="Cheung F."/>
            <person name="Xiao Y."/>
            <person name="Chan A."/>
            <person name="Moskal W.A."/>
            <person name="Town C.D."/>
        </authorList>
    </citation>
    <scope>NUCLEOTIDE SEQUENCE</scope>
</reference>
<evidence type="ECO:0000313" key="1">
    <source>
        <dbReference type="EMBL" id="AFK48412.1"/>
    </source>
</evidence>
<name>I3T7C0_MEDTR</name>
<protein>
    <submittedName>
        <fullName evidence="1">Uncharacterized protein</fullName>
    </submittedName>
</protein>